<dbReference type="AlphaFoldDB" id="A0A6M1S5S3"/>
<dbReference type="InterPro" id="IPR004027">
    <property type="entry name" value="SEC_C_motif"/>
</dbReference>
<dbReference type="Pfam" id="PF17775">
    <property type="entry name" value="YchJ_M-like"/>
    <property type="match status" value="1"/>
</dbReference>
<keyword evidence="3" id="KW-1185">Reference proteome</keyword>
<name>A0A6M1S5S3_9HYPH</name>
<dbReference type="SUPFAM" id="SSF54427">
    <property type="entry name" value="NTF2-like"/>
    <property type="match status" value="1"/>
</dbReference>
<dbReference type="Gene3D" id="3.10.450.50">
    <property type="match status" value="1"/>
</dbReference>
<accession>A0A6M1S5S3</accession>
<dbReference type="InterPro" id="IPR048469">
    <property type="entry name" value="YchJ-like_M"/>
</dbReference>
<dbReference type="RefSeq" id="WP_163906525.1">
    <property type="nucleotide sequence ID" value="NZ_JAAKZH010000012.1"/>
</dbReference>
<feature type="domain" description="YchJ-like middle NTF2-like" evidence="1">
    <location>
        <begin position="27"/>
        <end position="123"/>
    </location>
</feature>
<reference evidence="2 3" key="1">
    <citation type="submission" date="2020-02" db="EMBL/GenBank/DDBJ databases">
        <title>Genome sequence of the type strain CCBAU10050 of Rhizobium daejeonense.</title>
        <authorList>
            <person name="Gao J."/>
            <person name="Sun J."/>
        </authorList>
    </citation>
    <scope>NUCLEOTIDE SEQUENCE [LARGE SCALE GENOMIC DNA]</scope>
    <source>
        <strain evidence="2 3">CCBAU10050</strain>
    </source>
</reference>
<sequence>MPQCPCGLPNQLDDCCGPYIAGAPAPTAEALMRSRYSAITLGALDHIERTCTDNAIHSFNRVDMERSLPGVDWLGLEILGTEDGQEFDMHGVVSFQFRYRHQGKELSQREIANFTRENGEWRFDGSVINPKAPPVRSEHVGRNDPCPCGSGKKFKKCCGVTA</sequence>
<dbReference type="Proteomes" id="UP000477849">
    <property type="component" value="Unassembled WGS sequence"/>
</dbReference>
<comment type="caution">
    <text evidence="2">The sequence shown here is derived from an EMBL/GenBank/DDBJ whole genome shotgun (WGS) entry which is preliminary data.</text>
</comment>
<dbReference type="InterPro" id="IPR032710">
    <property type="entry name" value="NTF2-like_dom_sf"/>
</dbReference>
<evidence type="ECO:0000259" key="1">
    <source>
        <dbReference type="Pfam" id="PF17775"/>
    </source>
</evidence>
<evidence type="ECO:0000313" key="3">
    <source>
        <dbReference type="Proteomes" id="UP000477849"/>
    </source>
</evidence>
<dbReference type="SUPFAM" id="SSF103642">
    <property type="entry name" value="Sec-C motif"/>
    <property type="match status" value="1"/>
</dbReference>
<dbReference type="PANTHER" id="PTHR33747:SF1">
    <property type="entry name" value="ADENYLATE CYCLASE-ASSOCIATED CAP C-TERMINAL DOMAIN-CONTAINING PROTEIN"/>
    <property type="match status" value="1"/>
</dbReference>
<organism evidence="2 3">
    <name type="scientific">Rhizobium daejeonense</name>
    <dbReference type="NCBI Taxonomy" id="240521"/>
    <lineage>
        <taxon>Bacteria</taxon>
        <taxon>Pseudomonadati</taxon>
        <taxon>Pseudomonadota</taxon>
        <taxon>Alphaproteobacteria</taxon>
        <taxon>Hyphomicrobiales</taxon>
        <taxon>Rhizobiaceae</taxon>
        <taxon>Rhizobium/Agrobacterium group</taxon>
        <taxon>Rhizobium</taxon>
    </lineage>
</organism>
<dbReference type="PANTHER" id="PTHR33747">
    <property type="entry name" value="UPF0225 PROTEIN SCO1677"/>
    <property type="match status" value="1"/>
</dbReference>
<gene>
    <name evidence="2" type="ORF">G6N76_23045</name>
</gene>
<dbReference type="EMBL" id="JAAKZH010000012">
    <property type="protein sequence ID" value="NGO66549.1"/>
    <property type="molecule type" value="Genomic_DNA"/>
</dbReference>
<evidence type="ECO:0000313" key="2">
    <source>
        <dbReference type="EMBL" id="NGO66549.1"/>
    </source>
</evidence>
<protein>
    <recommendedName>
        <fullName evidence="1">YchJ-like middle NTF2-like domain-containing protein</fullName>
    </recommendedName>
</protein>
<dbReference type="Pfam" id="PF02810">
    <property type="entry name" value="SEC-C"/>
    <property type="match status" value="1"/>
</dbReference>
<proteinExistence type="predicted"/>